<dbReference type="EMBL" id="GBEZ01010325">
    <property type="protein sequence ID" value="JAC75340.1"/>
    <property type="molecule type" value="Transcribed_RNA"/>
</dbReference>
<sequence>MNSTVSNQIDLGISCLKETQFLQQAANRLKFHRGRGNFVHLSSGSGASASSKVY</sequence>
<protein>
    <submittedName>
        <fullName evidence="1">Uncharacterized protein</fullName>
    </submittedName>
</protein>
<reference evidence="1" key="1">
    <citation type="submission" date="2014-05" db="EMBL/GenBank/DDBJ databases">
        <title>The transcriptome of the halophilic microalga Tetraselmis sp. GSL018 isolated from the Great Salt Lake, Utah.</title>
        <authorList>
            <person name="Jinkerson R.E."/>
            <person name="D'Adamo S."/>
            <person name="Posewitz M.C."/>
        </authorList>
    </citation>
    <scope>NUCLEOTIDE SEQUENCE</scope>
    <source>
        <strain evidence="1">GSL018</strain>
    </source>
</reference>
<accession>A0A061RXB4</accession>
<evidence type="ECO:0000313" key="1">
    <source>
        <dbReference type="EMBL" id="JAC75340.1"/>
    </source>
</evidence>
<name>A0A061RXB4_9CHLO</name>
<gene>
    <name evidence="1" type="ORF">TSPGSL018_23367</name>
</gene>
<proteinExistence type="predicted"/>
<feature type="non-terminal residue" evidence="1">
    <location>
        <position position="54"/>
    </location>
</feature>
<organism evidence="1">
    <name type="scientific">Tetraselmis sp. GSL018</name>
    <dbReference type="NCBI Taxonomy" id="582737"/>
    <lineage>
        <taxon>Eukaryota</taxon>
        <taxon>Viridiplantae</taxon>
        <taxon>Chlorophyta</taxon>
        <taxon>core chlorophytes</taxon>
        <taxon>Chlorodendrophyceae</taxon>
        <taxon>Chlorodendrales</taxon>
        <taxon>Chlorodendraceae</taxon>
        <taxon>Tetraselmis</taxon>
    </lineage>
</organism>
<dbReference type="AlphaFoldDB" id="A0A061RXB4"/>